<dbReference type="SMART" id="SM00345">
    <property type="entry name" value="HTH_GNTR"/>
    <property type="match status" value="1"/>
</dbReference>
<evidence type="ECO:0000259" key="4">
    <source>
        <dbReference type="PROSITE" id="PS50949"/>
    </source>
</evidence>
<organism evidence="5 6">
    <name type="scientific">Gluconobacter oxydans NBRC 3293</name>
    <dbReference type="NCBI Taxonomy" id="1315969"/>
    <lineage>
        <taxon>Bacteria</taxon>
        <taxon>Pseudomonadati</taxon>
        <taxon>Pseudomonadota</taxon>
        <taxon>Alphaproteobacteria</taxon>
        <taxon>Acetobacterales</taxon>
        <taxon>Acetobacteraceae</taxon>
        <taxon>Gluconobacter</taxon>
    </lineage>
</organism>
<keyword evidence="1" id="KW-0805">Transcription regulation</keyword>
<evidence type="ECO:0000256" key="1">
    <source>
        <dbReference type="ARBA" id="ARBA00023015"/>
    </source>
</evidence>
<sequence length="217" mass="24519">MSDYMVAERELNLAELAYTQIRRMILEKELPSGMSVVEGRLADHLDISRTPVREALMRLAAEDLLVKQGSRSFAVRNVSATEFFQGIHIREILESEAINLSFDRLDRSMLENLRQEVIELGETPEQTAAQWQLDDRLHLMFPKVSGNSVLLRSINELRTLTRLCEVTYPLGRVPASTREHLAILDALLDGDSTGAREAMVMHLRNVATDCMDILRGG</sequence>
<dbReference type="EMBL" id="BARJ01000009">
    <property type="protein sequence ID" value="GEM17047.1"/>
    <property type="molecule type" value="Genomic_DNA"/>
</dbReference>
<evidence type="ECO:0000256" key="2">
    <source>
        <dbReference type="ARBA" id="ARBA00023125"/>
    </source>
</evidence>
<dbReference type="SUPFAM" id="SSF46785">
    <property type="entry name" value="Winged helix' DNA-binding domain"/>
    <property type="match status" value="1"/>
</dbReference>
<evidence type="ECO:0000313" key="5">
    <source>
        <dbReference type="EMBL" id="GEM17047.1"/>
    </source>
</evidence>
<dbReference type="PANTHER" id="PTHR43537:SF24">
    <property type="entry name" value="GLUCONATE OPERON TRANSCRIPTIONAL REPRESSOR"/>
    <property type="match status" value="1"/>
</dbReference>
<proteinExistence type="predicted"/>
<dbReference type="GO" id="GO:0003677">
    <property type="term" value="F:DNA binding"/>
    <property type="evidence" value="ECO:0007669"/>
    <property type="project" value="UniProtKB-KW"/>
</dbReference>
<comment type="caution">
    <text evidence="5">The sequence shown here is derived from an EMBL/GenBank/DDBJ whole genome shotgun (WGS) entry which is preliminary data.</text>
</comment>
<gene>
    <name evidence="5" type="ORF">NBRC3293_1544</name>
</gene>
<dbReference type="AlphaFoldDB" id="A0A829X2G9"/>
<dbReference type="InterPro" id="IPR008920">
    <property type="entry name" value="TF_FadR/GntR_C"/>
</dbReference>
<dbReference type="Proteomes" id="UP000484858">
    <property type="component" value="Unassembled WGS sequence"/>
</dbReference>
<dbReference type="SMART" id="SM00895">
    <property type="entry name" value="FCD"/>
    <property type="match status" value="1"/>
</dbReference>
<feature type="domain" description="HTH gntR-type" evidence="4">
    <location>
        <begin position="11"/>
        <end position="78"/>
    </location>
</feature>
<keyword evidence="2" id="KW-0238">DNA-binding</keyword>
<name>A0A829X2G9_GLUOY</name>
<evidence type="ECO:0000256" key="3">
    <source>
        <dbReference type="ARBA" id="ARBA00023163"/>
    </source>
</evidence>
<dbReference type="Pfam" id="PF00392">
    <property type="entry name" value="GntR"/>
    <property type="match status" value="1"/>
</dbReference>
<dbReference type="GO" id="GO:0003700">
    <property type="term" value="F:DNA-binding transcription factor activity"/>
    <property type="evidence" value="ECO:0007669"/>
    <property type="project" value="InterPro"/>
</dbReference>
<dbReference type="SUPFAM" id="SSF48008">
    <property type="entry name" value="GntR ligand-binding domain-like"/>
    <property type="match status" value="1"/>
</dbReference>
<evidence type="ECO:0000313" key="6">
    <source>
        <dbReference type="Proteomes" id="UP000484858"/>
    </source>
</evidence>
<dbReference type="Gene3D" id="1.10.10.10">
    <property type="entry name" value="Winged helix-like DNA-binding domain superfamily/Winged helix DNA-binding domain"/>
    <property type="match status" value="1"/>
</dbReference>
<dbReference type="InterPro" id="IPR011711">
    <property type="entry name" value="GntR_C"/>
</dbReference>
<dbReference type="RefSeq" id="WP_228120216.1">
    <property type="nucleotide sequence ID" value="NZ_BARJ01000009.1"/>
</dbReference>
<protein>
    <submittedName>
        <fullName evidence="5">GntR family transcriptional regulator</fullName>
    </submittedName>
</protein>
<dbReference type="PROSITE" id="PS50949">
    <property type="entry name" value="HTH_GNTR"/>
    <property type="match status" value="1"/>
</dbReference>
<dbReference type="InterPro" id="IPR000524">
    <property type="entry name" value="Tscrpt_reg_HTH_GntR"/>
</dbReference>
<accession>A0A829X2G9</accession>
<reference evidence="5 6" key="1">
    <citation type="submission" date="2013-04" db="EMBL/GenBank/DDBJ databases">
        <title>Gluconobacter oxydans NBRC 3293 whole genome sequence.</title>
        <authorList>
            <person name="Matsutani M."/>
            <person name="Yakushi T."/>
            <person name="Matsushita K."/>
        </authorList>
    </citation>
    <scope>NUCLEOTIDE SEQUENCE [LARGE SCALE GENOMIC DNA]</scope>
    <source>
        <strain evidence="5 6">NBRC 3293</strain>
    </source>
</reference>
<dbReference type="InterPro" id="IPR036388">
    <property type="entry name" value="WH-like_DNA-bd_sf"/>
</dbReference>
<dbReference type="InterPro" id="IPR036390">
    <property type="entry name" value="WH_DNA-bd_sf"/>
</dbReference>
<dbReference type="Gene3D" id="1.20.120.530">
    <property type="entry name" value="GntR ligand-binding domain-like"/>
    <property type="match status" value="1"/>
</dbReference>
<dbReference type="PANTHER" id="PTHR43537">
    <property type="entry name" value="TRANSCRIPTIONAL REGULATOR, GNTR FAMILY"/>
    <property type="match status" value="1"/>
</dbReference>
<dbReference type="Pfam" id="PF07729">
    <property type="entry name" value="FCD"/>
    <property type="match status" value="1"/>
</dbReference>
<keyword evidence="3" id="KW-0804">Transcription</keyword>